<protein>
    <submittedName>
        <fullName evidence="7">Acetylpolyamine amidohydrolase 1</fullName>
        <ecNumber evidence="7">3.5.1.-</ecNumber>
    </submittedName>
</protein>
<dbReference type="InterPro" id="IPR023696">
    <property type="entry name" value="Ureohydrolase_dom_sf"/>
</dbReference>
<dbReference type="InterPro" id="IPR037138">
    <property type="entry name" value="His_deacetylse_dom_sf"/>
</dbReference>
<sequence precursor="true">MLTIYSDDHHLHHGRCELMDGQLMPCFEMPSRADHVLQRVQDRSLGPVQAPQDFGLEPITRVHSRNYLEFFKGAWQRWTEFGREGDLLPYTWPARTLRSVMPKSLHGQLGYYSFDGGAPITAGTWQAAYSAAQVALTAQAVIQQGARSAFALCRPPGHHAASDLMGGYCYLNNAAIAAQAFLDQGHKKVAILDVDYHHGNGTQSIFYGRSDVLFASIHGHPEAEFPFFLGYEDEHGEGAGEGFNFNYPLAAGSGWDTWSAALELACKEIEHYGADVVVVSLGVDTFKDDPISQFKLDSPDYLSMGERIAHLGKPTLFVMEGGYAVEEIGINAVNVLEGFQSANEESAQ</sequence>
<dbReference type="GO" id="GO:0040029">
    <property type="term" value="P:epigenetic regulation of gene expression"/>
    <property type="evidence" value="ECO:0007669"/>
    <property type="project" value="TreeGrafter"/>
</dbReference>
<comment type="similarity">
    <text evidence="2">Belongs to the histone deacetylase family.</text>
</comment>
<dbReference type="Gene3D" id="3.40.800.20">
    <property type="entry name" value="Histone deacetylase domain"/>
    <property type="match status" value="1"/>
</dbReference>
<evidence type="ECO:0000256" key="1">
    <source>
        <dbReference type="ARBA" id="ARBA00001947"/>
    </source>
</evidence>
<reference evidence="7 8" key="1">
    <citation type="submission" date="2019-09" db="EMBL/GenBank/DDBJ databases">
        <authorList>
            <person name="Chandra G."/>
            <person name="Truman W A."/>
        </authorList>
    </citation>
    <scope>NUCLEOTIDE SEQUENCE [LARGE SCALE GENOMIC DNA]</scope>
    <source>
        <strain evidence="7">PS723</strain>
    </source>
</reference>
<dbReference type="PANTHER" id="PTHR10625:SF17">
    <property type="entry name" value="HISTONE DEACETYLASE 8"/>
    <property type="match status" value="1"/>
</dbReference>
<dbReference type="PANTHER" id="PTHR10625">
    <property type="entry name" value="HISTONE DEACETYLASE HDAC1-RELATED"/>
    <property type="match status" value="1"/>
</dbReference>
<organism evidence="7 8">
    <name type="scientific">Pseudomonas fluorescens</name>
    <dbReference type="NCBI Taxonomy" id="294"/>
    <lineage>
        <taxon>Bacteria</taxon>
        <taxon>Pseudomonadati</taxon>
        <taxon>Pseudomonadota</taxon>
        <taxon>Gammaproteobacteria</taxon>
        <taxon>Pseudomonadales</taxon>
        <taxon>Pseudomonadaceae</taxon>
        <taxon>Pseudomonas</taxon>
    </lineage>
</organism>
<dbReference type="Pfam" id="PF00850">
    <property type="entry name" value="Hist_deacetyl"/>
    <property type="match status" value="1"/>
</dbReference>
<dbReference type="GO" id="GO:0046872">
    <property type="term" value="F:metal ion binding"/>
    <property type="evidence" value="ECO:0007669"/>
    <property type="project" value="UniProtKB-KW"/>
</dbReference>
<evidence type="ECO:0000256" key="5">
    <source>
        <dbReference type="ARBA" id="ARBA00022833"/>
    </source>
</evidence>
<feature type="domain" description="Histone deacetylase" evidence="6">
    <location>
        <begin position="28"/>
        <end position="336"/>
    </location>
</feature>
<dbReference type="OrthoDB" id="9808367at2"/>
<dbReference type="SUPFAM" id="SSF52768">
    <property type="entry name" value="Arginase/deacetylase"/>
    <property type="match status" value="1"/>
</dbReference>
<dbReference type="GO" id="GO:0016787">
    <property type="term" value="F:hydrolase activity"/>
    <property type="evidence" value="ECO:0007669"/>
    <property type="project" value="UniProtKB-KW"/>
</dbReference>
<dbReference type="GO" id="GO:0004407">
    <property type="term" value="F:histone deacetylase activity"/>
    <property type="evidence" value="ECO:0007669"/>
    <property type="project" value="TreeGrafter"/>
</dbReference>
<evidence type="ECO:0000256" key="4">
    <source>
        <dbReference type="ARBA" id="ARBA00022801"/>
    </source>
</evidence>
<evidence type="ECO:0000259" key="6">
    <source>
        <dbReference type="Pfam" id="PF00850"/>
    </source>
</evidence>
<keyword evidence="3" id="KW-0479">Metal-binding</keyword>
<dbReference type="PRINTS" id="PR01270">
    <property type="entry name" value="HDASUPER"/>
</dbReference>
<dbReference type="RefSeq" id="WP_150803830.1">
    <property type="nucleotide sequence ID" value="NZ_CABVHY010000010.1"/>
</dbReference>
<dbReference type="EMBL" id="CABVHY010000010">
    <property type="protein sequence ID" value="VVN97292.1"/>
    <property type="molecule type" value="Genomic_DNA"/>
</dbReference>
<dbReference type="InterPro" id="IPR000286">
    <property type="entry name" value="HDACs"/>
</dbReference>
<keyword evidence="5" id="KW-0862">Zinc</keyword>
<dbReference type="EC" id="3.5.1.-" evidence="7"/>
<dbReference type="InterPro" id="IPR023801">
    <property type="entry name" value="His_deacetylse_dom"/>
</dbReference>
<evidence type="ECO:0000313" key="8">
    <source>
        <dbReference type="Proteomes" id="UP000379480"/>
    </source>
</evidence>
<dbReference type="CDD" id="cd10001">
    <property type="entry name" value="HDAC_classII_APAH"/>
    <property type="match status" value="1"/>
</dbReference>
<accession>A0A5E7BXU0</accession>
<dbReference type="Proteomes" id="UP000379480">
    <property type="component" value="Unassembled WGS sequence"/>
</dbReference>
<dbReference type="AlphaFoldDB" id="A0A5E7BXU0"/>
<name>A0A5E7BXU0_PSEFL</name>
<gene>
    <name evidence="7" type="primary">aphA_1</name>
    <name evidence="7" type="ORF">PS723_02352</name>
</gene>
<evidence type="ECO:0000256" key="2">
    <source>
        <dbReference type="ARBA" id="ARBA00005947"/>
    </source>
</evidence>
<comment type="cofactor">
    <cofactor evidence="1">
        <name>Zn(2+)</name>
        <dbReference type="ChEBI" id="CHEBI:29105"/>
    </cofactor>
</comment>
<evidence type="ECO:0000313" key="7">
    <source>
        <dbReference type="EMBL" id="VVN97292.1"/>
    </source>
</evidence>
<evidence type="ECO:0000256" key="3">
    <source>
        <dbReference type="ARBA" id="ARBA00022723"/>
    </source>
</evidence>
<keyword evidence="4 7" id="KW-0378">Hydrolase</keyword>
<proteinExistence type="inferred from homology"/>